<dbReference type="InterPro" id="IPR023974">
    <property type="entry name" value="HxsD"/>
</dbReference>
<dbReference type="AlphaFoldDB" id="A0A7V4G9F8"/>
<dbReference type="NCBIfam" id="TIGR03976">
    <property type="entry name" value="chp_LLNDYxLRE"/>
    <property type="match status" value="1"/>
</dbReference>
<name>A0A7V4G9F8_9BACT</name>
<sequence>MSLALRREPGRLVFELSKSLYEKEAVLAAVYALSGVCRNRVEPVPEGSVTVTLELIDSPEAPDLDWVEHRFLTEIVDQQLRLELERRYGGLRQLIVQHAFSPLADLRQAVHQTTGRD</sequence>
<dbReference type="EMBL" id="DSXI01000535">
    <property type="protein sequence ID" value="HGS05845.1"/>
    <property type="molecule type" value="Genomic_DNA"/>
</dbReference>
<comment type="caution">
    <text evidence="1">The sequence shown here is derived from an EMBL/GenBank/DDBJ whole genome shotgun (WGS) entry which is preliminary data.</text>
</comment>
<protein>
    <submittedName>
        <fullName evidence="1">His-Xaa-Ser system protein HxsD</fullName>
    </submittedName>
</protein>
<evidence type="ECO:0000313" key="1">
    <source>
        <dbReference type="EMBL" id="HGS05845.1"/>
    </source>
</evidence>
<gene>
    <name evidence="1" type="primary">hxsD</name>
    <name evidence="1" type="ORF">ENT08_08980</name>
</gene>
<accession>A0A7V4G9F8</accession>
<reference evidence="1" key="1">
    <citation type="journal article" date="2020" name="mSystems">
        <title>Genome- and Community-Level Interaction Insights into Carbon Utilization and Element Cycling Functions of Hydrothermarchaeota in Hydrothermal Sediment.</title>
        <authorList>
            <person name="Zhou Z."/>
            <person name="Liu Y."/>
            <person name="Xu W."/>
            <person name="Pan J."/>
            <person name="Luo Z.H."/>
            <person name="Li M."/>
        </authorList>
    </citation>
    <scope>NUCLEOTIDE SEQUENCE [LARGE SCALE GENOMIC DNA]</scope>
    <source>
        <strain evidence="1">SpSt-548</strain>
    </source>
</reference>
<proteinExistence type="predicted"/>
<organism evidence="1">
    <name type="scientific">Desulfobacca acetoxidans</name>
    <dbReference type="NCBI Taxonomy" id="60893"/>
    <lineage>
        <taxon>Bacteria</taxon>
        <taxon>Pseudomonadati</taxon>
        <taxon>Thermodesulfobacteriota</taxon>
        <taxon>Desulfobaccia</taxon>
        <taxon>Desulfobaccales</taxon>
        <taxon>Desulfobaccaceae</taxon>
        <taxon>Desulfobacca</taxon>
    </lineage>
</organism>